<evidence type="ECO:0000256" key="11">
    <source>
        <dbReference type="PIRSR" id="PIRSR000445-3"/>
    </source>
</evidence>
<dbReference type="Pfam" id="PF01488">
    <property type="entry name" value="Shikimate_DH"/>
    <property type="match status" value="1"/>
</dbReference>
<dbReference type="InterPro" id="IPR036453">
    <property type="entry name" value="GluRdtase_dimer_dom_sf"/>
</dbReference>
<dbReference type="PIRSF" id="PIRSF000445">
    <property type="entry name" value="4pyrrol_synth_GluRdtase"/>
    <property type="match status" value="1"/>
</dbReference>
<name>D5MN37_METO1</name>
<dbReference type="FunFam" id="3.30.460.30:FF:000001">
    <property type="entry name" value="Glutamyl-tRNA reductase"/>
    <property type="match status" value="1"/>
</dbReference>
<dbReference type="Gene3D" id="3.30.460.30">
    <property type="entry name" value="Glutamyl-tRNA reductase, N-terminal domain"/>
    <property type="match status" value="1"/>
</dbReference>
<evidence type="ECO:0000256" key="7">
    <source>
        <dbReference type="ARBA" id="ARBA00047464"/>
    </source>
</evidence>
<evidence type="ECO:0000259" key="14">
    <source>
        <dbReference type="Pfam" id="PF00745"/>
    </source>
</evidence>
<dbReference type="AlphaFoldDB" id="D5MN37"/>
<proteinExistence type="inferred from homology"/>
<dbReference type="SUPFAM" id="SSF69742">
    <property type="entry name" value="Glutamyl tRNA-reductase catalytic, N-terminal domain"/>
    <property type="match status" value="1"/>
</dbReference>
<dbReference type="GO" id="GO:0050661">
    <property type="term" value="F:NADP binding"/>
    <property type="evidence" value="ECO:0007669"/>
    <property type="project" value="InterPro"/>
</dbReference>
<comment type="similarity">
    <text evidence="2 9 13">Belongs to the glutamyl-tRNA reductase family.</text>
</comment>
<evidence type="ECO:0000256" key="9">
    <source>
        <dbReference type="HAMAP-Rule" id="MF_00087"/>
    </source>
</evidence>
<feature type="domain" description="Glutamyl-tRNA reductase N-terminal" evidence="16">
    <location>
        <begin position="6"/>
        <end position="156"/>
    </location>
</feature>
<dbReference type="PANTHER" id="PTHR43013:SF1">
    <property type="entry name" value="GLUTAMYL-TRNA REDUCTASE"/>
    <property type="match status" value="1"/>
</dbReference>
<organism evidence="17 18">
    <name type="scientific">Methylomirabilis oxygeniifera</name>
    <dbReference type="NCBI Taxonomy" id="671143"/>
    <lineage>
        <taxon>Bacteria</taxon>
        <taxon>Candidatus Methylomirabilota</taxon>
        <taxon>Candidatus Methylomirabilia</taxon>
        <taxon>Candidatus Methylomirabilales</taxon>
        <taxon>Candidatus Methylomirabilaceae</taxon>
        <taxon>Candidatus Methylomirabilis</taxon>
    </lineage>
</organism>
<evidence type="ECO:0000259" key="16">
    <source>
        <dbReference type="Pfam" id="PF05201"/>
    </source>
</evidence>
<evidence type="ECO:0000256" key="8">
    <source>
        <dbReference type="ARBA" id="ARBA00068659"/>
    </source>
</evidence>
<feature type="site" description="Important for activity" evidence="9 12">
    <location>
        <position position="99"/>
    </location>
</feature>
<dbReference type="InterPro" id="IPR015895">
    <property type="entry name" value="4pyrrol_synth_GluRdtase_N"/>
</dbReference>
<evidence type="ECO:0000256" key="5">
    <source>
        <dbReference type="ARBA" id="ARBA00023002"/>
    </source>
</evidence>
<evidence type="ECO:0000256" key="12">
    <source>
        <dbReference type="PIRSR" id="PIRSR000445-4"/>
    </source>
</evidence>
<comment type="subunit">
    <text evidence="9">Homodimer.</text>
</comment>
<dbReference type="InterPro" id="IPR036343">
    <property type="entry name" value="GluRdtase_N_sf"/>
</dbReference>
<evidence type="ECO:0000256" key="1">
    <source>
        <dbReference type="ARBA" id="ARBA00005059"/>
    </source>
</evidence>
<keyword evidence="6 9" id="KW-0627">Porphyrin biosynthesis</keyword>
<dbReference type="EC" id="1.2.1.70" evidence="3 9"/>
<comment type="miscellaneous">
    <text evidence="9">During catalysis, the active site Cys acts as a nucleophile attacking the alpha-carbonyl group of tRNA-bound glutamate with the formation of a thioester intermediate between enzyme and glutamate, and the concomitant release of tRNA(Glu). The thioester intermediate is finally reduced by direct hydride transfer from NADPH, to form the product GSA.</text>
</comment>
<evidence type="ECO:0000256" key="6">
    <source>
        <dbReference type="ARBA" id="ARBA00023244"/>
    </source>
</evidence>
<evidence type="ECO:0000256" key="2">
    <source>
        <dbReference type="ARBA" id="ARBA00005916"/>
    </source>
</evidence>
<dbReference type="NCBIfam" id="TIGR01035">
    <property type="entry name" value="hemA"/>
    <property type="match status" value="1"/>
</dbReference>
<feature type="binding site" evidence="9">
    <location>
        <begin position="49"/>
        <end position="52"/>
    </location>
    <ligand>
        <name>substrate</name>
    </ligand>
</feature>
<dbReference type="Gene3D" id="3.40.50.720">
    <property type="entry name" value="NAD(P)-binding Rossmann-like Domain"/>
    <property type="match status" value="1"/>
</dbReference>
<dbReference type="CDD" id="cd05213">
    <property type="entry name" value="NAD_bind_Glutamyl_tRNA_reduct"/>
    <property type="match status" value="1"/>
</dbReference>
<feature type="domain" description="Quinate/shikimate 5-dehydrogenase/glutamyl-tRNA reductase" evidence="15">
    <location>
        <begin position="171"/>
        <end position="306"/>
    </location>
</feature>
<evidence type="ECO:0000313" key="17">
    <source>
        <dbReference type="EMBL" id="CBE68139.1"/>
    </source>
</evidence>
<dbReference type="Pfam" id="PF00745">
    <property type="entry name" value="GlutR_dimer"/>
    <property type="match status" value="1"/>
</dbReference>
<protein>
    <recommendedName>
        <fullName evidence="8 9">Glutamyl-tRNA reductase</fullName>
        <shortName evidence="9">GluTR</shortName>
        <ecNumber evidence="3 9">1.2.1.70</ecNumber>
    </recommendedName>
</protein>
<dbReference type="GO" id="GO:0008883">
    <property type="term" value="F:glutamyl-tRNA reductase activity"/>
    <property type="evidence" value="ECO:0007669"/>
    <property type="project" value="UniProtKB-UniRule"/>
</dbReference>
<feature type="binding site" evidence="9">
    <location>
        <begin position="114"/>
        <end position="116"/>
    </location>
    <ligand>
        <name>substrate</name>
    </ligand>
</feature>
<dbReference type="STRING" id="671143.DAMO_1079"/>
<comment type="caution">
    <text evidence="9">Lacks conserved residue(s) required for the propagation of feature annotation.</text>
</comment>
<dbReference type="NCBIfam" id="NF000744">
    <property type="entry name" value="PRK00045.1-3"/>
    <property type="match status" value="1"/>
</dbReference>
<dbReference type="GO" id="GO:0019353">
    <property type="term" value="P:protoporphyrinogen IX biosynthetic process from glutamate"/>
    <property type="evidence" value="ECO:0007669"/>
    <property type="project" value="TreeGrafter"/>
</dbReference>
<keyword evidence="4 9" id="KW-0521">NADP</keyword>
<dbReference type="InterPro" id="IPR000343">
    <property type="entry name" value="4pyrrol_synth_GluRdtase"/>
</dbReference>
<feature type="domain" description="Tetrapyrrole biosynthesis glutamyl-tRNA reductase dimerisation" evidence="14">
    <location>
        <begin position="321"/>
        <end position="419"/>
    </location>
</feature>
<dbReference type="HAMAP" id="MF_00087">
    <property type="entry name" value="Glu_tRNA_reductase"/>
    <property type="match status" value="1"/>
</dbReference>
<comment type="pathway">
    <text evidence="1 9 13">Porphyrin-containing compound metabolism; protoporphyrin-IX biosynthesis; 5-aminolevulinate from L-glutamyl-tRNA(Glu): step 1/2.</text>
</comment>
<feature type="binding site" evidence="9">
    <location>
        <position position="120"/>
    </location>
    <ligand>
        <name>substrate</name>
    </ligand>
</feature>
<comment type="function">
    <text evidence="9">Catalyzes the NADPH-dependent reduction of glutamyl-tRNA(Glu) to glutamate 1-semialdehyde (GSA).</text>
</comment>
<dbReference type="Pfam" id="PF05201">
    <property type="entry name" value="GlutR_N"/>
    <property type="match status" value="1"/>
</dbReference>
<dbReference type="HOGENOM" id="CLU_035113_2_2_0"/>
<evidence type="ECO:0000313" key="18">
    <source>
        <dbReference type="Proteomes" id="UP000006898"/>
    </source>
</evidence>
<dbReference type="InterPro" id="IPR036291">
    <property type="entry name" value="NAD(P)-bd_dom_sf"/>
</dbReference>
<evidence type="ECO:0000259" key="15">
    <source>
        <dbReference type="Pfam" id="PF01488"/>
    </source>
</evidence>
<comment type="domain">
    <text evidence="9">Possesses an unusual extended V-shaped dimeric structure with each monomer consisting of three distinct domains arranged along a curved 'spinal' alpha-helix. The N-terminal catalytic domain specifically recognizes the glutamate moiety of the substrate. The second domain is the NADPH-binding domain, and the third C-terminal domain is responsible for dimerization.</text>
</comment>
<dbReference type="SUPFAM" id="SSF51735">
    <property type="entry name" value="NAD(P)-binding Rossmann-fold domains"/>
    <property type="match status" value="1"/>
</dbReference>
<gene>
    <name evidence="9 17" type="primary">hemA</name>
    <name evidence="17" type="ORF">DAMO_1079</name>
</gene>
<dbReference type="PATRIC" id="fig|671143.5.peg.946"/>
<dbReference type="InterPro" id="IPR006151">
    <property type="entry name" value="Shikm_DH/Glu-tRNA_Rdtase"/>
</dbReference>
<sequence length="422" mass="47052">MDIITLGLSHKTAPIELREKFHIPESELPEVLDELGGCGQILERMILSTCNRVETYAVVDDVEGARRFLIEFLAERQKLPPEAFESSLYLLTADQAIRHLFRVASSLDAMVVGESQILGQVKAAYAVALEREATGQILNALMDRALRVAKRVRTETGIATSAVSVSTAAIELAKKILGDLTGRTVMLIGAGKMSELSAKHLLADGVGTVLVTNRHFDRAVELAKRWGGRAVRYDFAKLEMLSADIIISSTGAPHQILSKDDFQEIIAQRHNRPIFVIDIAVPRDIDPAAGEIEHVYLYDLDDLKGVVEANLRERQREAELAEAMIDQEAKQFAEWLAGLHVVPTIVAMRKKVETIREEELQRIFTKLQDLTPEERHAISLMTGSIVNKILHDPTMELKRQSVSKEGHLYINVLRRLFGIGEE</sequence>
<evidence type="ECO:0000256" key="10">
    <source>
        <dbReference type="PIRSR" id="PIRSR000445-1"/>
    </source>
</evidence>
<dbReference type="SUPFAM" id="SSF69075">
    <property type="entry name" value="Glutamyl tRNA-reductase dimerization domain"/>
    <property type="match status" value="1"/>
</dbReference>
<dbReference type="eggNOG" id="COG0373">
    <property type="taxonomic scope" value="Bacteria"/>
</dbReference>
<evidence type="ECO:0000256" key="3">
    <source>
        <dbReference type="ARBA" id="ARBA00012970"/>
    </source>
</evidence>
<dbReference type="KEGG" id="mox:DAMO_1079"/>
<dbReference type="Proteomes" id="UP000006898">
    <property type="component" value="Chromosome"/>
</dbReference>
<evidence type="ECO:0000256" key="13">
    <source>
        <dbReference type="RuleBase" id="RU000584"/>
    </source>
</evidence>
<dbReference type="EMBL" id="FP565575">
    <property type="protein sequence ID" value="CBE68139.1"/>
    <property type="molecule type" value="Genomic_DNA"/>
</dbReference>
<accession>D5MN37</accession>
<comment type="catalytic activity">
    <reaction evidence="7 9 13">
        <text>(S)-4-amino-5-oxopentanoate + tRNA(Glu) + NADP(+) = L-glutamyl-tRNA(Glu) + NADPH + H(+)</text>
        <dbReference type="Rhea" id="RHEA:12344"/>
        <dbReference type="Rhea" id="RHEA-COMP:9663"/>
        <dbReference type="Rhea" id="RHEA-COMP:9680"/>
        <dbReference type="ChEBI" id="CHEBI:15378"/>
        <dbReference type="ChEBI" id="CHEBI:57501"/>
        <dbReference type="ChEBI" id="CHEBI:57783"/>
        <dbReference type="ChEBI" id="CHEBI:58349"/>
        <dbReference type="ChEBI" id="CHEBI:78442"/>
        <dbReference type="ChEBI" id="CHEBI:78520"/>
        <dbReference type="EC" id="1.2.1.70"/>
    </reaction>
</comment>
<dbReference type="UniPathway" id="UPA00251">
    <property type="reaction ID" value="UER00316"/>
</dbReference>
<feature type="binding site" evidence="9 11">
    <location>
        <begin position="189"/>
        <end position="194"/>
    </location>
    <ligand>
        <name>NADP(+)</name>
        <dbReference type="ChEBI" id="CHEBI:58349"/>
    </ligand>
</feature>
<dbReference type="InterPro" id="IPR015896">
    <property type="entry name" value="4pyrrol_synth_GluRdtase_dimer"/>
</dbReference>
<dbReference type="PANTHER" id="PTHR43013">
    <property type="entry name" value="GLUTAMYL-TRNA REDUCTASE"/>
    <property type="match status" value="1"/>
</dbReference>
<keyword evidence="5 9" id="KW-0560">Oxidoreductase</keyword>
<dbReference type="FunFam" id="3.40.50.720:FF:000031">
    <property type="entry name" value="Glutamyl-tRNA reductase"/>
    <property type="match status" value="1"/>
</dbReference>
<feature type="active site" description="Nucleophile" evidence="9 10">
    <location>
        <position position="50"/>
    </location>
</feature>
<reference evidence="17 18" key="1">
    <citation type="journal article" date="2010" name="Nature">
        <title>Nitrite-driven anaerobic methane oxidation by oxygenic bacteria.</title>
        <authorList>
            <person name="Ettwig K.F."/>
            <person name="Butler M.K."/>
            <person name="Le Paslier D."/>
            <person name="Pelletier E."/>
            <person name="Mangenot S."/>
            <person name="Kuypers M.M.M."/>
            <person name="Schreiber F."/>
            <person name="Dutilh B.E."/>
            <person name="Zedelius J."/>
            <person name="de Beer D."/>
            <person name="Gloerich J."/>
            <person name="Wessels H.J.C.T."/>
            <person name="van Allen T."/>
            <person name="Luesken F."/>
            <person name="Wu M."/>
            <person name="van de Pas-Schoonen K.T."/>
            <person name="Op den Camp H.J.M."/>
            <person name="Janssen-Megens E.M."/>
            <person name="Francoijs K-J."/>
            <person name="Stunnenberg H."/>
            <person name="Weissenbach J."/>
            <person name="Jetten M.S.M."/>
            <person name="Strous M."/>
        </authorList>
    </citation>
    <scope>NUCLEOTIDE SEQUENCE [LARGE SCALE GENOMIC DNA]</scope>
</reference>
<evidence type="ECO:0000256" key="4">
    <source>
        <dbReference type="ARBA" id="ARBA00022857"/>
    </source>
</evidence>